<dbReference type="PANTHER" id="PTHR43096:SF52">
    <property type="entry name" value="DNAJ HOMOLOG 1, MITOCHONDRIAL-RELATED"/>
    <property type="match status" value="1"/>
</dbReference>
<keyword evidence="5" id="KW-0143">Chaperone</keyword>
<dbReference type="PROSITE" id="PS00636">
    <property type="entry name" value="DNAJ_1"/>
    <property type="match status" value="1"/>
</dbReference>
<evidence type="ECO:0000313" key="8">
    <source>
        <dbReference type="Proteomes" id="UP001177140"/>
    </source>
</evidence>
<dbReference type="FunFam" id="2.60.260.20:FF:000005">
    <property type="entry name" value="Chaperone protein dnaJ 1, mitochondrial"/>
    <property type="match status" value="1"/>
</dbReference>
<dbReference type="InterPro" id="IPR008971">
    <property type="entry name" value="HSP40/DnaJ_pept-bd"/>
</dbReference>
<dbReference type="GO" id="GO:0005737">
    <property type="term" value="C:cytoplasm"/>
    <property type="evidence" value="ECO:0007669"/>
    <property type="project" value="TreeGrafter"/>
</dbReference>
<dbReference type="InterPro" id="IPR002939">
    <property type="entry name" value="DnaJ_C"/>
</dbReference>
<dbReference type="GO" id="GO:0042026">
    <property type="term" value="P:protein refolding"/>
    <property type="evidence" value="ECO:0007669"/>
    <property type="project" value="TreeGrafter"/>
</dbReference>
<keyword evidence="2" id="KW-0677">Repeat</keyword>
<dbReference type="PROSITE" id="PS50076">
    <property type="entry name" value="DNAJ_2"/>
    <property type="match status" value="1"/>
</dbReference>
<gene>
    <name evidence="7" type="ORF">MKW94_018113</name>
</gene>
<dbReference type="HAMAP" id="MF_01152">
    <property type="entry name" value="DnaJ"/>
    <property type="match status" value="1"/>
</dbReference>
<accession>A0AA41SNH3</accession>
<protein>
    <recommendedName>
        <fullName evidence="6">J domain-containing protein</fullName>
    </recommendedName>
</protein>
<evidence type="ECO:0000256" key="1">
    <source>
        <dbReference type="ARBA" id="ARBA00022723"/>
    </source>
</evidence>
<sequence>MIRSSATRLAYSLVRRSLDYQLLYSLRQGTPRGFVSSSCNSYKNLGYRDLEYARFTAGGLQNSVLLGCMGSTRKIHGTGFACRDYYDMLGVSKKATASEIKKAYHGLAKKLHPDTNKDDADAGKKFQEVQKAYEVLIDNEKRSYYDQVGHHAFDKNPDPPAPPGRFDSIKEFVLSKLFGSQDEFEKIMEFVLSKLFGGQDVNVVYELSFMEAVWGCSKACGGTGVPPWTWPETCQTCRGSGTTGPIWLPSKCTSCRGTGRKSFCKSCMGDRVVEGPKTVNVDFMPGIDNNETIKIPKSGGVKPGRNHPGDLYVKINVGKHPIFRREGLDIHVDAVVSATQAILGATVQVPTLNGDVVLKVSPGTQPGHKVIMKRKGIKTINPASVGNQYVHFNISIPTNLTQRERQLIEEFAKGRGEDYYMVDSDSALAG</sequence>
<dbReference type="InterPro" id="IPR018253">
    <property type="entry name" value="DnaJ_domain_CS"/>
</dbReference>
<proteinExistence type="inferred from homology"/>
<dbReference type="CDD" id="cd10747">
    <property type="entry name" value="DnaJ_C"/>
    <property type="match status" value="1"/>
</dbReference>
<dbReference type="Gene3D" id="2.10.230.10">
    <property type="entry name" value="Heat shock protein DnaJ, cysteine-rich domain"/>
    <property type="match status" value="1"/>
</dbReference>
<keyword evidence="3" id="KW-0863">Zinc-finger</keyword>
<dbReference type="GO" id="GO:0051082">
    <property type="term" value="F:unfolded protein binding"/>
    <property type="evidence" value="ECO:0007669"/>
    <property type="project" value="InterPro"/>
</dbReference>
<keyword evidence="8" id="KW-1185">Reference proteome</keyword>
<dbReference type="PRINTS" id="PR00625">
    <property type="entry name" value="JDOMAIN"/>
</dbReference>
<dbReference type="SMART" id="SM00271">
    <property type="entry name" value="DnaJ"/>
    <property type="match status" value="1"/>
</dbReference>
<dbReference type="Pfam" id="PF01556">
    <property type="entry name" value="DnaJ_C"/>
    <property type="match status" value="1"/>
</dbReference>
<comment type="caution">
    <text evidence="7">The sequence shown here is derived from an EMBL/GenBank/DDBJ whole genome shotgun (WGS) entry which is preliminary data.</text>
</comment>
<reference evidence="7" key="1">
    <citation type="submission" date="2022-03" db="EMBL/GenBank/DDBJ databases">
        <title>A functionally conserved STORR gene fusion in Papaver species that diverged 16.8 million years ago.</title>
        <authorList>
            <person name="Catania T."/>
        </authorList>
    </citation>
    <scope>NUCLEOTIDE SEQUENCE</scope>
    <source>
        <strain evidence="7">S-191538</strain>
    </source>
</reference>
<dbReference type="Gene3D" id="1.10.287.110">
    <property type="entry name" value="DnaJ domain"/>
    <property type="match status" value="1"/>
</dbReference>
<dbReference type="InterPro" id="IPR012724">
    <property type="entry name" value="DnaJ"/>
</dbReference>
<organism evidence="7 8">
    <name type="scientific">Papaver nudicaule</name>
    <name type="common">Iceland poppy</name>
    <dbReference type="NCBI Taxonomy" id="74823"/>
    <lineage>
        <taxon>Eukaryota</taxon>
        <taxon>Viridiplantae</taxon>
        <taxon>Streptophyta</taxon>
        <taxon>Embryophyta</taxon>
        <taxon>Tracheophyta</taxon>
        <taxon>Spermatophyta</taxon>
        <taxon>Magnoliopsida</taxon>
        <taxon>Ranunculales</taxon>
        <taxon>Papaveraceae</taxon>
        <taxon>Papaveroideae</taxon>
        <taxon>Papaver</taxon>
    </lineage>
</organism>
<name>A0AA41SNH3_PAPNU</name>
<keyword evidence="4" id="KW-0862">Zinc</keyword>
<evidence type="ECO:0000259" key="6">
    <source>
        <dbReference type="PROSITE" id="PS50076"/>
    </source>
</evidence>
<evidence type="ECO:0000256" key="5">
    <source>
        <dbReference type="ARBA" id="ARBA00023186"/>
    </source>
</evidence>
<dbReference type="SUPFAM" id="SSF57938">
    <property type="entry name" value="DnaJ/Hsp40 cysteine-rich domain"/>
    <property type="match status" value="1"/>
</dbReference>
<dbReference type="GO" id="GO:0008270">
    <property type="term" value="F:zinc ion binding"/>
    <property type="evidence" value="ECO:0007669"/>
    <property type="project" value="UniProtKB-KW"/>
</dbReference>
<dbReference type="SUPFAM" id="SSF49493">
    <property type="entry name" value="HSP40/DnaJ peptide-binding domain"/>
    <property type="match status" value="2"/>
</dbReference>
<dbReference type="InterPro" id="IPR001623">
    <property type="entry name" value="DnaJ_domain"/>
</dbReference>
<dbReference type="GO" id="GO:0009408">
    <property type="term" value="P:response to heat"/>
    <property type="evidence" value="ECO:0007669"/>
    <property type="project" value="InterPro"/>
</dbReference>
<dbReference type="AlphaFoldDB" id="A0AA41SNH3"/>
<dbReference type="SUPFAM" id="SSF46565">
    <property type="entry name" value="Chaperone J-domain"/>
    <property type="match status" value="1"/>
</dbReference>
<dbReference type="CDD" id="cd06257">
    <property type="entry name" value="DnaJ"/>
    <property type="match status" value="1"/>
</dbReference>
<dbReference type="Pfam" id="PF00226">
    <property type="entry name" value="DnaJ"/>
    <property type="match status" value="1"/>
</dbReference>
<dbReference type="Proteomes" id="UP001177140">
    <property type="component" value="Unassembled WGS sequence"/>
</dbReference>
<keyword evidence="1" id="KW-0479">Metal-binding</keyword>
<evidence type="ECO:0000313" key="7">
    <source>
        <dbReference type="EMBL" id="MCL7038245.1"/>
    </source>
</evidence>
<evidence type="ECO:0000256" key="3">
    <source>
        <dbReference type="ARBA" id="ARBA00022771"/>
    </source>
</evidence>
<dbReference type="InterPro" id="IPR036869">
    <property type="entry name" value="J_dom_sf"/>
</dbReference>
<dbReference type="InterPro" id="IPR036410">
    <property type="entry name" value="HSP_DnaJ_Cys-rich_dom_sf"/>
</dbReference>
<dbReference type="Gene3D" id="2.60.260.20">
    <property type="entry name" value="Urease metallochaperone UreE, N-terminal domain"/>
    <property type="match status" value="2"/>
</dbReference>
<dbReference type="EMBL" id="JAJJMA010188525">
    <property type="protein sequence ID" value="MCL7038245.1"/>
    <property type="molecule type" value="Genomic_DNA"/>
</dbReference>
<dbReference type="PANTHER" id="PTHR43096">
    <property type="entry name" value="DNAJ HOMOLOG 1, MITOCHONDRIAL-RELATED"/>
    <property type="match status" value="1"/>
</dbReference>
<evidence type="ECO:0000256" key="4">
    <source>
        <dbReference type="ARBA" id="ARBA00022833"/>
    </source>
</evidence>
<feature type="domain" description="J" evidence="6">
    <location>
        <begin position="84"/>
        <end position="149"/>
    </location>
</feature>
<evidence type="ECO:0000256" key="2">
    <source>
        <dbReference type="ARBA" id="ARBA00022737"/>
    </source>
</evidence>
<dbReference type="GO" id="GO:0005524">
    <property type="term" value="F:ATP binding"/>
    <property type="evidence" value="ECO:0007669"/>
    <property type="project" value="InterPro"/>
</dbReference>